<comment type="caution">
    <text evidence="4">The sequence shown here is derived from an EMBL/GenBank/DDBJ whole genome shotgun (WGS) entry which is preliminary data.</text>
</comment>
<protein>
    <submittedName>
        <fullName evidence="4">SIS domain-containing protein</fullName>
    </submittedName>
</protein>
<dbReference type="InterPro" id="IPR035490">
    <property type="entry name" value="GlmS/FrlB_SIS"/>
</dbReference>
<reference evidence="4 5" key="1">
    <citation type="submission" date="2019-09" db="EMBL/GenBank/DDBJ databases">
        <title>YIM 132180 draft genome.</title>
        <authorList>
            <person name="Zhang K."/>
        </authorList>
    </citation>
    <scope>NUCLEOTIDE SEQUENCE [LARGE SCALE GENOMIC DNA]</scope>
    <source>
        <strain evidence="4 5">YIM 132180</strain>
    </source>
</reference>
<evidence type="ECO:0000256" key="1">
    <source>
        <dbReference type="ARBA" id="ARBA00022576"/>
    </source>
</evidence>
<dbReference type="GO" id="GO:1901135">
    <property type="term" value="P:carbohydrate derivative metabolic process"/>
    <property type="evidence" value="ECO:0007669"/>
    <property type="project" value="InterPro"/>
</dbReference>
<dbReference type="InterPro" id="IPR046348">
    <property type="entry name" value="SIS_dom_sf"/>
</dbReference>
<keyword evidence="1" id="KW-0808">Transferase</keyword>
<accession>A0A7V7PTG7</accession>
<dbReference type="CDD" id="cd05009">
    <property type="entry name" value="SIS_GlmS_GlmD_2"/>
    <property type="match status" value="1"/>
</dbReference>
<feature type="domain" description="SIS" evidence="3">
    <location>
        <begin position="190"/>
        <end position="325"/>
    </location>
</feature>
<dbReference type="CDD" id="cd05008">
    <property type="entry name" value="SIS_GlmS_GlmD_1"/>
    <property type="match status" value="1"/>
</dbReference>
<dbReference type="PANTHER" id="PTHR10937:SF8">
    <property type="entry name" value="AMINOTRANSFERASE-RELATED"/>
    <property type="match status" value="1"/>
</dbReference>
<dbReference type="GO" id="GO:0008483">
    <property type="term" value="F:transaminase activity"/>
    <property type="evidence" value="ECO:0007669"/>
    <property type="project" value="UniProtKB-KW"/>
</dbReference>
<dbReference type="Gene3D" id="3.40.50.10490">
    <property type="entry name" value="Glucose-6-phosphate isomerase like protein, domain 1"/>
    <property type="match status" value="2"/>
</dbReference>
<dbReference type="InterPro" id="IPR001347">
    <property type="entry name" value="SIS_dom"/>
</dbReference>
<dbReference type="InterPro" id="IPR035466">
    <property type="entry name" value="GlmS/AgaS_SIS"/>
</dbReference>
<keyword evidence="2" id="KW-0677">Repeat</keyword>
<dbReference type="PANTHER" id="PTHR10937">
    <property type="entry name" value="GLUCOSAMINE--FRUCTOSE-6-PHOSPHATE AMINOTRANSFERASE, ISOMERIZING"/>
    <property type="match status" value="1"/>
</dbReference>
<dbReference type="AlphaFoldDB" id="A0A7V7PTG7"/>
<dbReference type="PROSITE" id="PS51464">
    <property type="entry name" value="SIS"/>
    <property type="match status" value="2"/>
</dbReference>
<dbReference type="EMBL" id="VZDO01000001">
    <property type="protein sequence ID" value="KAB0682991.1"/>
    <property type="molecule type" value="Genomic_DNA"/>
</dbReference>
<dbReference type="Pfam" id="PF01380">
    <property type="entry name" value="SIS"/>
    <property type="match status" value="2"/>
</dbReference>
<dbReference type="Proteomes" id="UP000432089">
    <property type="component" value="Unassembled WGS sequence"/>
</dbReference>
<organism evidence="4 5">
    <name type="scientific">Plantimonas leprariae</name>
    <dbReference type="NCBI Taxonomy" id="2615207"/>
    <lineage>
        <taxon>Bacteria</taxon>
        <taxon>Pseudomonadati</taxon>
        <taxon>Pseudomonadota</taxon>
        <taxon>Alphaproteobacteria</taxon>
        <taxon>Hyphomicrobiales</taxon>
        <taxon>Aurantimonadaceae</taxon>
        <taxon>Plantimonas</taxon>
    </lineage>
</organism>
<sequence>MHREIAEAPAAVARLLERSGPELREAGTFLRRLGPPVVATVARGSSDHAATFFKYATEIMAGVPVASLGPSLASVYRAPLRLKGAAALAVSQSGQSPDIVALLKAVREAGAETIALVNAPGSALGQVAGREIALEAGPEKSVAATKSFVASAVAALAILAHWIEDAALAAALDALPGHLARALEADWSAALEPCRAASSLYTVGRGPGFAIAAEAALKFKETSILHAECFSGAELIHGPVSLVEAGFPAFAFLPDDASRPGMQDLCRRLADQGAALFAIGESPVGTVLPHAATGHPLTEPVSMILSFYRFAEALSRGRGHDPDNPRGLKKVTETL</sequence>
<keyword evidence="1" id="KW-0032">Aminotransferase</keyword>
<evidence type="ECO:0000313" key="5">
    <source>
        <dbReference type="Proteomes" id="UP000432089"/>
    </source>
</evidence>
<dbReference type="SUPFAM" id="SSF53697">
    <property type="entry name" value="SIS domain"/>
    <property type="match status" value="1"/>
</dbReference>
<keyword evidence="5" id="KW-1185">Reference proteome</keyword>
<dbReference type="RefSeq" id="WP_150967965.1">
    <property type="nucleotide sequence ID" value="NZ_VZDO01000001.1"/>
</dbReference>
<dbReference type="GO" id="GO:0097367">
    <property type="term" value="F:carbohydrate derivative binding"/>
    <property type="evidence" value="ECO:0007669"/>
    <property type="project" value="InterPro"/>
</dbReference>
<evidence type="ECO:0000259" key="3">
    <source>
        <dbReference type="PROSITE" id="PS51464"/>
    </source>
</evidence>
<feature type="domain" description="SIS" evidence="3">
    <location>
        <begin position="26"/>
        <end position="177"/>
    </location>
</feature>
<gene>
    <name evidence="4" type="ORF">F6X38_00705</name>
</gene>
<proteinExistence type="predicted"/>
<evidence type="ECO:0000256" key="2">
    <source>
        <dbReference type="ARBA" id="ARBA00022737"/>
    </source>
</evidence>
<evidence type="ECO:0000313" key="4">
    <source>
        <dbReference type="EMBL" id="KAB0682991.1"/>
    </source>
</evidence>
<name>A0A7V7PTG7_9HYPH</name>